<dbReference type="PANTHER" id="PTHR30532:SF28">
    <property type="entry name" value="PETROBACTIN-BINDING PROTEIN YCLQ"/>
    <property type="match status" value="1"/>
</dbReference>
<dbReference type="Pfam" id="PF01497">
    <property type="entry name" value="Peripla_BP_2"/>
    <property type="match status" value="1"/>
</dbReference>
<reference evidence="9 11" key="2">
    <citation type="submission" date="2019-11" db="EMBL/GenBank/DDBJ databases">
        <title>Draft genome sequences of five Paenibacillus species of dairy origin.</title>
        <authorList>
            <person name="Olajide A.M."/>
            <person name="Chen S."/>
            <person name="Lapointe G."/>
        </authorList>
    </citation>
    <scope>NUCLEOTIDE SEQUENCE [LARGE SCALE GENOMIC DNA]</scope>
    <source>
        <strain evidence="9 11">3CT49</strain>
    </source>
</reference>
<proteinExistence type="inferred from homology"/>
<dbReference type="PATRIC" id="fig|44252.3.peg.5884"/>
<evidence type="ECO:0000256" key="2">
    <source>
        <dbReference type="ARBA" id="ARBA00008814"/>
    </source>
</evidence>
<dbReference type="GO" id="GO:1901678">
    <property type="term" value="P:iron coordination entity transport"/>
    <property type="evidence" value="ECO:0007669"/>
    <property type="project" value="UniProtKB-ARBA"/>
</dbReference>
<evidence type="ECO:0000256" key="1">
    <source>
        <dbReference type="ARBA" id="ARBA00004196"/>
    </source>
</evidence>
<dbReference type="GO" id="GO:0030288">
    <property type="term" value="C:outer membrane-bounded periplasmic space"/>
    <property type="evidence" value="ECO:0007669"/>
    <property type="project" value="TreeGrafter"/>
</dbReference>
<evidence type="ECO:0000313" key="11">
    <source>
        <dbReference type="Proteomes" id="UP000442469"/>
    </source>
</evidence>
<keyword evidence="4 6" id="KW-0732">Signal</keyword>
<dbReference type="Proteomes" id="UP000442469">
    <property type="component" value="Unassembled WGS sequence"/>
</dbReference>
<feature type="signal peptide" evidence="6">
    <location>
        <begin position="1"/>
        <end position="29"/>
    </location>
</feature>
<comment type="caution">
    <text evidence="8">The sequence shown here is derived from an EMBL/GenBank/DDBJ whole genome shotgun (WGS) entry which is preliminary data.</text>
</comment>
<dbReference type="InterPro" id="IPR033870">
    <property type="entry name" value="FatB"/>
</dbReference>
<dbReference type="PANTHER" id="PTHR30532">
    <property type="entry name" value="IRON III DICITRATE-BINDING PERIPLASMIC PROTEIN"/>
    <property type="match status" value="1"/>
</dbReference>
<keyword evidence="10" id="KW-1185">Reference proteome</keyword>
<feature type="chain" id="PRO_5033215280" evidence="6">
    <location>
        <begin position="30"/>
        <end position="346"/>
    </location>
</feature>
<dbReference type="RefSeq" id="WP_036619094.1">
    <property type="nucleotide sequence ID" value="NZ_BGML01000004.1"/>
</dbReference>
<organism evidence="8 10">
    <name type="scientific">Paenibacillus macerans</name>
    <name type="common">Bacillus macerans</name>
    <dbReference type="NCBI Taxonomy" id="44252"/>
    <lineage>
        <taxon>Bacteria</taxon>
        <taxon>Bacillati</taxon>
        <taxon>Bacillota</taxon>
        <taxon>Bacilli</taxon>
        <taxon>Bacillales</taxon>
        <taxon>Paenibacillaceae</taxon>
        <taxon>Paenibacillus</taxon>
    </lineage>
</organism>
<evidence type="ECO:0000256" key="4">
    <source>
        <dbReference type="ARBA" id="ARBA00022729"/>
    </source>
</evidence>
<evidence type="ECO:0000313" key="10">
    <source>
        <dbReference type="Proteomes" id="UP000029278"/>
    </source>
</evidence>
<feature type="region of interest" description="Disordered" evidence="5">
    <location>
        <begin position="29"/>
        <end position="60"/>
    </location>
</feature>
<dbReference type="Proteomes" id="UP000029278">
    <property type="component" value="Unassembled WGS sequence"/>
</dbReference>
<evidence type="ECO:0000256" key="3">
    <source>
        <dbReference type="ARBA" id="ARBA00022448"/>
    </source>
</evidence>
<evidence type="ECO:0000256" key="5">
    <source>
        <dbReference type="SAM" id="MobiDB-lite"/>
    </source>
</evidence>
<sequence length="346" mass="36581">MNRKISMLLMMVFLVAILAACGSNQGGSAAGNGGNAASGTNAGASAGSTNTAEPASADAIGSEAEELSIKHQLGEAKVKKNPGNVVVFDYGVLETLDKLGVEAAAVPQGNLPAHLKKYEDAKYTNAGTLFEPDFEKLNALEPGVIFISGRSSEAYEELNKIAPTIFMGVDTKNYLESFTENVKTLGRIFGKEAEAEQELAAISDSIQAVKETAAAGGKKGLVILTTGGKVSAYGPGSRFGLIHDVFGVPAVDDTIEASTHGQSISFEYVAEKNPDYLFVVDRDAVVAEEDKQAEPAAKLVENDLVKKTNAYRNGKIIYLDANYWYLSGGGLLSMPEMLKEVQEGIK</sequence>
<evidence type="ECO:0000259" key="7">
    <source>
        <dbReference type="PROSITE" id="PS50983"/>
    </source>
</evidence>
<dbReference type="InterPro" id="IPR002491">
    <property type="entry name" value="ABC_transptr_periplasmic_BD"/>
</dbReference>
<evidence type="ECO:0000313" key="8">
    <source>
        <dbReference type="EMBL" id="KFM94196.1"/>
    </source>
</evidence>
<dbReference type="SUPFAM" id="SSF53807">
    <property type="entry name" value="Helical backbone' metal receptor"/>
    <property type="match status" value="1"/>
</dbReference>
<dbReference type="GeneID" id="77010959"/>
<dbReference type="EMBL" id="JMQA01000048">
    <property type="protein sequence ID" value="KFM94196.1"/>
    <property type="molecule type" value="Genomic_DNA"/>
</dbReference>
<keyword evidence="3" id="KW-0813">Transport</keyword>
<dbReference type="STRING" id="44252.DJ90_4783"/>
<name>A0A090Y7P0_PAEMA</name>
<dbReference type="InterPro" id="IPR051313">
    <property type="entry name" value="Bact_iron-sidero_bind"/>
</dbReference>
<comment type="similarity">
    <text evidence="2">Belongs to the bacterial solute-binding protein 8 family.</text>
</comment>
<dbReference type="OrthoDB" id="63946at2"/>
<protein>
    <submittedName>
        <fullName evidence="9">ABC transporter substrate-binding protein</fullName>
    </submittedName>
</protein>
<accession>A0A090Y7P0</accession>
<comment type="subcellular location">
    <subcellularLocation>
        <location evidence="1">Cell envelope</location>
    </subcellularLocation>
</comment>
<gene>
    <name evidence="8" type="ORF">DJ90_4783</name>
    <name evidence="9" type="ORF">GNQ08_02660</name>
</gene>
<dbReference type="PROSITE" id="PS51257">
    <property type="entry name" value="PROKAR_LIPOPROTEIN"/>
    <property type="match status" value="1"/>
</dbReference>
<evidence type="ECO:0000313" key="9">
    <source>
        <dbReference type="EMBL" id="MUG21334.1"/>
    </source>
</evidence>
<evidence type="ECO:0000256" key="6">
    <source>
        <dbReference type="SAM" id="SignalP"/>
    </source>
</evidence>
<feature type="compositionally biased region" description="Low complexity" evidence="5">
    <location>
        <begin position="37"/>
        <end position="52"/>
    </location>
</feature>
<dbReference type="Gene3D" id="3.40.50.1980">
    <property type="entry name" value="Nitrogenase molybdenum iron protein domain"/>
    <property type="match status" value="2"/>
</dbReference>
<dbReference type="HOGENOM" id="CLU_038034_3_1_9"/>
<dbReference type="EMBL" id="WNZZ01000001">
    <property type="protein sequence ID" value="MUG21334.1"/>
    <property type="molecule type" value="Genomic_DNA"/>
</dbReference>
<dbReference type="PROSITE" id="PS50983">
    <property type="entry name" value="FE_B12_PBP"/>
    <property type="match status" value="1"/>
</dbReference>
<dbReference type="AlphaFoldDB" id="A0A090Y7P0"/>
<reference evidence="8 10" key="1">
    <citation type="submission" date="2014-04" db="EMBL/GenBank/DDBJ databases">
        <authorList>
            <person name="Bishop-Lilly K.A."/>
            <person name="Broomall S.M."/>
            <person name="Chain P.S."/>
            <person name="Chertkov O."/>
            <person name="Coyne S.R."/>
            <person name="Daligault H.E."/>
            <person name="Davenport K.W."/>
            <person name="Erkkila T."/>
            <person name="Frey K.G."/>
            <person name="Gibbons H.S."/>
            <person name="Gu W."/>
            <person name="Jaissle J."/>
            <person name="Johnson S.L."/>
            <person name="Koroleva G.I."/>
            <person name="Ladner J.T."/>
            <person name="Lo C.-C."/>
            <person name="Minogue T.D."/>
            <person name="Munk C."/>
            <person name="Palacios G.F."/>
            <person name="Redden C.L."/>
            <person name="Rosenzweig C.N."/>
            <person name="Scholz M.B."/>
            <person name="Teshima H."/>
            <person name="Xu Y."/>
        </authorList>
    </citation>
    <scope>NUCLEOTIDE SEQUENCE [LARGE SCALE GENOMIC DNA]</scope>
    <source>
        <strain evidence="8 10">8244</strain>
    </source>
</reference>
<dbReference type="CDD" id="cd01140">
    <property type="entry name" value="FatB"/>
    <property type="match status" value="1"/>
</dbReference>
<feature type="domain" description="Fe/B12 periplasmic-binding" evidence="7">
    <location>
        <begin position="84"/>
        <end position="346"/>
    </location>
</feature>